<dbReference type="GO" id="GO:0005886">
    <property type="term" value="C:plasma membrane"/>
    <property type="evidence" value="ECO:0007669"/>
    <property type="project" value="InterPro"/>
</dbReference>
<evidence type="ECO:0000256" key="1">
    <source>
        <dbReference type="SAM" id="Phobius"/>
    </source>
</evidence>
<feature type="transmembrane region" description="Helical" evidence="1">
    <location>
        <begin position="152"/>
        <end position="178"/>
    </location>
</feature>
<reference evidence="2 3" key="1">
    <citation type="submission" date="2014-04" db="EMBL/GenBank/DDBJ databases">
        <title>Evolutionary Origins and Diversification of the Mycorrhizal Mutualists.</title>
        <authorList>
            <consortium name="DOE Joint Genome Institute"/>
            <consortium name="Mycorrhizal Genomics Consortium"/>
            <person name="Kohler A."/>
            <person name="Kuo A."/>
            <person name="Nagy L.G."/>
            <person name="Floudas D."/>
            <person name="Copeland A."/>
            <person name="Barry K.W."/>
            <person name="Cichocki N."/>
            <person name="Veneault-Fourrey C."/>
            <person name="LaButti K."/>
            <person name="Lindquist E.A."/>
            <person name="Lipzen A."/>
            <person name="Lundell T."/>
            <person name="Morin E."/>
            <person name="Murat C."/>
            <person name="Riley R."/>
            <person name="Ohm R."/>
            <person name="Sun H."/>
            <person name="Tunlid A."/>
            <person name="Henrissat B."/>
            <person name="Grigoriev I.V."/>
            <person name="Hibbett D.S."/>
            <person name="Martin F."/>
        </authorList>
    </citation>
    <scope>NUCLEOTIDE SEQUENCE [LARGE SCALE GENOMIC DNA]</scope>
    <source>
        <strain evidence="2 3">FD-317 M1</strain>
    </source>
</reference>
<dbReference type="EMBL" id="KN834772">
    <property type="protein sequence ID" value="KIK61270.1"/>
    <property type="molecule type" value="Genomic_DNA"/>
</dbReference>
<feature type="transmembrane region" description="Helical" evidence="1">
    <location>
        <begin position="198"/>
        <end position="218"/>
    </location>
</feature>
<evidence type="ECO:0000313" key="2">
    <source>
        <dbReference type="EMBL" id="KIK61270.1"/>
    </source>
</evidence>
<organism evidence="2 3">
    <name type="scientific">Collybiopsis luxurians FD-317 M1</name>
    <dbReference type="NCBI Taxonomy" id="944289"/>
    <lineage>
        <taxon>Eukaryota</taxon>
        <taxon>Fungi</taxon>
        <taxon>Dikarya</taxon>
        <taxon>Basidiomycota</taxon>
        <taxon>Agaricomycotina</taxon>
        <taxon>Agaricomycetes</taxon>
        <taxon>Agaricomycetidae</taxon>
        <taxon>Agaricales</taxon>
        <taxon>Marasmiineae</taxon>
        <taxon>Omphalotaceae</taxon>
        <taxon>Collybiopsis</taxon>
        <taxon>Collybiopsis luxurians</taxon>
    </lineage>
</organism>
<dbReference type="PANTHER" id="PTHR28013">
    <property type="entry name" value="PROTEIN DCV1-RELATED"/>
    <property type="match status" value="1"/>
</dbReference>
<sequence length="238" mass="25427">MVKPIHKPLKAYRKLSILCVFLLFAAFILLLLVGLSLPIVHPVYVLRVFATDAQDGSSLSTELRFGVWGVCAYSTLNPASVINDDGLCYGPRLGYQDVIPASILAEVNLSQSLVDAALQGLMAVLLIHIVAAGLSLFTLFTSIFLASHCMTILSLILAITTALLSAVVFVVDAVIVGVARAKVPELTSDGLGANVGNAVWMVLGALIASWLGVILLSARACYCCGVRRKEYDSDEEKF</sequence>
<dbReference type="InterPro" id="IPR051380">
    <property type="entry name" value="pH-response_reg_palI/RIM9"/>
</dbReference>
<protein>
    <submittedName>
        <fullName evidence="2">Unplaced genomic scaffold GYMLUscaffold_24, whole genome shotgun sequence</fullName>
    </submittedName>
</protein>
<dbReference type="InterPro" id="IPR009571">
    <property type="entry name" value="SUR7/Rim9-like_fungi"/>
</dbReference>
<keyword evidence="1" id="KW-1133">Transmembrane helix</keyword>
<accession>A0A0D0BC18</accession>
<dbReference type="Proteomes" id="UP000053593">
    <property type="component" value="Unassembled WGS sequence"/>
</dbReference>
<dbReference type="GO" id="GO:0032153">
    <property type="term" value="C:cell division site"/>
    <property type="evidence" value="ECO:0007669"/>
    <property type="project" value="TreeGrafter"/>
</dbReference>
<keyword evidence="1" id="KW-0472">Membrane</keyword>
<gene>
    <name evidence="2" type="ORF">GYMLUDRAFT_59180</name>
</gene>
<dbReference type="HOGENOM" id="CLU_076420_1_0_1"/>
<keyword evidence="3" id="KW-1185">Reference proteome</keyword>
<dbReference type="Pfam" id="PF06687">
    <property type="entry name" value="SUR7"/>
    <property type="match status" value="1"/>
</dbReference>
<keyword evidence="1" id="KW-0812">Transmembrane</keyword>
<name>A0A0D0BC18_9AGAR</name>
<dbReference type="AlphaFoldDB" id="A0A0D0BC18"/>
<feature type="transmembrane region" description="Helical" evidence="1">
    <location>
        <begin position="116"/>
        <end position="140"/>
    </location>
</feature>
<dbReference type="GO" id="GO:0035838">
    <property type="term" value="C:growing cell tip"/>
    <property type="evidence" value="ECO:0007669"/>
    <property type="project" value="TreeGrafter"/>
</dbReference>
<dbReference type="PANTHER" id="PTHR28013:SF4">
    <property type="entry name" value="MARVEL DOMAIN-CONTAINING PROTEIN"/>
    <property type="match status" value="1"/>
</dbReference>
<dbReference type="OrthoDB" id="3881at2759"/>
<proteinExistence type="predicted"/>
<evidence type="ECO:0000313" key="3">
    <source>
        <dbReference type="Proteomes" id="UP000053593"/>
    </source>
</evidence>